<comment type="caution">
    <text evidence="2">The sequence shown here is derived from an EMBL/GenBank/DDBJ whole genome shotgun (WGS) entry which is preliminary data.</text>
</comment>
<evidence type="ECO:0000313" key="2">
    <source>
        <dbReference type="EMBL" id="CDH53479.1"/>
    </source>
</evidence>
<dbReference type="AlphaFoldDB" id="A0A068RTY0"/>
<feature type="chain" id="PRO_5001655474" evidence="1">
    <location>
        <begin position="20"/>
        <end position="73"/>
    </location>
</feature>
<accession>A0A068RTY0</accession>
<evidence type="ECO:0000313" key="3">
    <source>
        <dbReference type="Proteomes" id="UP000027586"/>
    </source>
</evidence>
<sequence>MGSCGFFKLGLLAIGLGEGATLFESQNDANDEGRRVRLSNDEGDLIGLLIALLFPSPDDDGGASLSSPITLPR</sequence>
<organism evidence="2 3">
    <name type="scientific">Lichtheimia corymbifera JMRC:FSU:9682</name>
    <dbReference type="NCBI Taxonomy" id="1263082"/>
    <lineage>
        <taxon>Eukaryota</taxon>
        <taxon>Fungi</taxon>
        <taxon>Fungi incertae sedis</taxon>
        <taxon>Mucoromycota</taxon>
        <taxon>Mucoromycotina</taxon>
        <taxon>Mucoromycetes</taxon>
        <taxon>Mucorales</taxon>
        <taxon>Lichtheimiaceae</taxon>
        <taxon>Lichtheimia</taxon>
    </lineage>
</organism>
<proteinExistence type="predicted"/>
<evidence type="ECO:0000256" key="1">
    <source>
        <dbReference type="SAM" id="SignalP"/>
    </source>
</evidence>
<feature type="signal peptide" evidence="1">
    <location>
        <begin position="1"/>
        <end position="19"/>
    </location>
</feature>
<dbReference type="Proteomes" id="UP000027586">
    <property type="component" value="Unassembled WGS sequence"/>
</dbReference>
<dbReference type="VEuPathDB" id="FungiDB:LCOR_04825.1"/>
<gene>
    <name evidence="2" type="ORF">LCOR_04825.1</name>
</gene>
<keyword evidence="1" id="KW-0732">Signal</keyword>
<reference evidence="2" key="1">
    <citation type="submission" date="2013-08" db="EMBL/GenBank/DDBJ databases">
        <title>Gene expansion shapes genome architecture in the human pathogen Lichtheimia corymbifera: an evolutionary genomics analysis in the ancient terrestrial Mucorales (Mucoromycotina).</title>
        <authorList>
            <person name="Schwartze V.U."/>
            <person name="Winter S."/>
            <person name="Shelest E."/>
            <person name="Marcet-Houben M."/>
            <person name="Horn F."/>
            <person name="Wehner S."/>
            <person name="Hoffmann K."/>
            <person name="Riege K."/>
            <person name="Sammeth M."/>
            <person name="Nowrousian M."/>
            <person name="Valiante V."/>
            <person name="Linde J."/>
            <person name="Jacobsen I.D."/>
            <person name="Marz M."/>
            <person name="Brakhage A.A."/>
            <person name="Gabaldon T."/>
            <person name="Bocker S."/>
            <person name="Voigt K."/>
        </authorList>
    </citation>
    <scope>NUCLEOTIDE SEQUENCE [LARGE SCALE GENOMIC DNA]</scope>
    <source>
        <strain evidence="2">FSU 9682</strain>
    </source>
</reference>
<keyword evidence="3" id="KW-1185">Reference proteome</keyword>
<dbReference type="EMBL" id="CBTN010000017">
    <property type="protein sequence ID" value="CDH53479.1"/>
    <property type="molecule type" value="Genomic_DNA"/>
</dbReference>
<name>A0A068RTY0_9FUNG</name>
<protein>
    <submittedName>
        <fullName evidence="2">Uncharacterized protein</fullName>
    </submittedName>
</protein>